<dbReference type="InterPro" id="IPR050260">
    <property type="entry name" value="FAD-bd_OxRdtase"/>
</dbReference>
<dbReference type="PRINTS" id="PR00411">
    <property type="entry name" value="PNDRDTASEI"/>
</dbReference>
<dbReference type="PANTHER" id="PTHR43429:SF1">
    <property type="entry name" value="NAD(P)H SULFUR OXIDOREDUCTASE (COA-DEPENDENT)"/>
    <property type="match status" value="1"/>
</dbReference>
<sequence length="449" mass="50644">MGNVNKIVIVGANHSGLAAQKFLSMAKEKKFDIIMIDKSSKISYLSCGLSLLIKKEINNLQELYYATPQELCAEGVQMLLETEVIGIDVEKKQLFCKRKDGSKFRQEYGILILATGSKQLTFDIPNSHLDNIFTVKKHTHALELMKTIVDDSIDKVGIIGAGYIGVELAEAISKIDKEVYLIDAADRVLSMYYDEDFSNKVEALLIENNVHLCLGQTPKSYIGKNKIKKIVTNLENYSIDMVIQAIGFIPNSQIGGNKFMKDLTGAYLTNKYQQTSVKDVYAIGDCATTFSSILNQNTLDYSISNAVRSAYIASKCIMGETFHPFSSHLTNGFSIYDYKFYSIGMNFKMANLFGMIVDYVEMDEKITPYFMKDITQIKLRIIFEKSSKKIVGAQIFSQEECSGLLAMFSLAIEKQVTIDELQMLDYLFYPQFSQPYNFILRAMMSSSKK</sequence>
<evidence type="ECO:0000256" key="4">
    <source>
        <dbReference type="ARBA" id="ARBA00022827"/>
    </source>
</evidence>
<keyword evidence="5" id="KW-0560">Oxidoreductase</keyword>
<dbReference type="PANTHER" id="PTHR43429">
    <property type="entry name" value="PYRIDINE NUCLEOTIDE-DISULFIDE OXIDOREDUCTASE DOMAIN-CONTAINING"/>
    <property type="match status" value="1"/>
</dbReference>
<dbReference type="Gene3D" id="3.50.50.60">
    <property type="entry name" value="FAD/NAD(P)-binding domain"/>
    <property type="match status" value="2"/>
</dbReference>
<keyword evidence="7" id="KW-0676">Redox-active center</keyword>
<dbReference type="RefSeq" id="WP_228081237.1">
    <property type="nucleotide sequence ID" value="NZ_BSYC01000003.1"/>
</dbReference>
<name>A0ABD4ZY06_ENTGA</name>
<comment type="similarity">
    <text evidence="2">Belongs to the class-III pyridine nucleotide-disulfide oxidoreductase family.</text>
</comment>
<dbReference type="Pfam" id="PF02852">
    <property type="entry name" value="Pyr_redox_dim"/>
    <property type="match status" value="1"/>
</dbReference>
<evidence type="ECO:0000313" key="11">
    <source>
        <dbReference type="Proteomes" id="UP001241571"/>
    </source>
</evidence>
<dbReference type="EMBL" id="JASUBT010000029">
    <property type="protein sequence ID" value="MDL4937649.1"/>
    <property type="molecule type" value="Genomic_DNA"/>
</dbReference>
<evidence type="ECO:0000259" key="9">
    <source>
        <dbReference type="Pfam" id="PF07992"/>
    </source>
</evidence>
<comment type="caution">
    <text evidence="10">The sequence shown here is derived from an EMBL/GenBank/DDBJ whole genome shotgun (WGS) entry which is preliminary data.</text>
</comment>
<protein>
    <submittedName>
        <fullName evidence="10">FAD-dependent oxidoreductase</fullName>
    </submittedName>
</protein>
<evidence type="ECO:0000259" key="8">
    <source>
        <dbReference type="Pfam" id="PF02852"/>
    </source>
</evidence>
<dbReference type="Pfam" id="PF07992">
    <property type="entry name" value="Pyr_redox_2"/>
    <property type="match status" value="1"/>
</dbReference>
<dbReference type="InterPro" id="IPR016156">
    <property type="entry name" value="FAD/NAD-linked_Rdtase_dimer_sf"/>
</dbReference>
<keyword evidence="6" id="KW-0558">Oxidation</keyword>
<dbReference type="InterPro" id="IPR036188">
    <property type="entry name" value="FAD/NAD-bd_sf"/>
</dbReference>
<dbReference type="SUPFAM" id="SSF51905">
    <property type="entry name" value="FAD/NAD(P)-binding domain"/>
    <property type="match status" value="2"/>
</dbReference>
<dbReference type="InterPro" id="IPR004099">
    <property type="entry name" value="Pyr_nucl-diS_OxRdtase_dimer"/>
</dbReference>
<dbReference type="GO" id="GO:0016491">
    <property type="term" value="F:oxidoreductase activity"/>
    <property type="evidence" value="ECO:0007669"/>
    <property type="project" value="UniProtKB-KW"/>
</dbReference>
<feature type="domain" description="Pyridine nucleotide-disulphide oxidoreductase dimerisation" evidence="8">
    <location>
        <begin position="338"/>
        <end position="433"/>
    </location>
</feature>
<proteinExistence type="inferred from homology"/>
<evidence type="ECO:0000256" key="3">
    <source>
        <dbReference type="ARBA" id="ARBA00022630"/>
    </source>
</evidence>
<gene>
    <name evidence="10" type="ORF">QRX88_18265</name>
</gene>
<comment type="cofactor">
    <cofactor evidence="1">
        <name>FAD</name>
        <dbReference type="ChEBI" id="CHEBI:57692"/>
    </cofactor>
</comment>
<accession>A0ABD4ZY06</accession>
<evidence type="ECO:0000256" key="7">
    <source>
        <dbReference type="ARBA" id="ARBA00023284"/>
    </source>
</evidence>
<dbReference type="PRINTS" id="PR00368">
    <property type="entry name" value="FADPNR"/>
</dbReference>
<dbReference type="SUPFAM" id="SSF55424">
    <property type="entry name" value="FAD/NAD-linked reductases, dimerisation (C-terminal) domain"/>
    <property type="match status" value="1"/>
</dbReference>
<evidence type="ECO:0000313" key="10">
    <source>
        <dbReference type="EMBL" id="MDL4937649.1"/>
    </source>
</evidence>
<reference evidence="10 11" key="1">
    <citation type="submission" date="2023-06" db="EMBL/GenBank/DDBJ databases">
        <title>Acute promotion of culturable opportunistic pathogens and persistent increase of antibiotic resistance following antibiotic exposure in mouse gut microbiota.</title>
        <authorList>
            <person name="Li L."/>
            <person name="Wang B."/>
            <person name="Sun Y."/>
            <person name="Wang M."/>
            <person name="Xu H."/>
        </authorList>
    </citation>
    <scope>NUCLEOTIDE SEQUENCE [LARGE SCALE GENOMIC DNA]</scope>
    <source>
        <strain evidence="10 11">CRI2_2</strain>
    </source>
</reference>
<dbReference type="AlphaFoldDB" id="A0ABD4ZY06"/>
<dbReference type="InterPro" id="IPR023753">
    <property type="entry name" value="FAD/NAD-binding_dom"/>
</dbReference>
<evidence type="ECO:0000256" key="5">
    <source>
        <dbReference type="ARBA" id="ARBA00023002"/>
    </source>
</evidence>
<dbReference type="Proteomes" id="UP001241571">
    <property type="component" value="Unassembled WGS sequence"/>
</dbReference>
<organism evidence="10 11">
    <name type="scientific">Enterococcus gallinarum</name>
    <dbReference type="NCBI Taxonomy" id="1353"/>
    <lineage>
        <taxon>Bacteria</taxon>
        <taxon>Bacillati</taxon>
        <taxon>Bacillota</taxon>
        <taxon>Bacilli</taxon>
        <taxon>Lactobacillales</taxon>
        <taxon>Enterococcaceae</taxon>
        <taxon>Enterococcus</taxon>
    </lineage>
</organism>
<keyword evidence="3" id="KW-0285">Flavoprotein</keyword>
<evidence type="ECO:0000256" key="2">
    <source>
        <dbReference type="ARBA" id="ARBA00009130"/>
    </source>
</evidence>
<evidence type="ECO:0000256" key="6">
    <source>
        <dbReference type="ARBA" id="ARBA00023097"/>
    </source>
</evidence>
<keyword evidence="4" id="KW-0274">FAD</keyword>
<dbReference type="Gene3D" id="3.30.390.30">
    <property type="match status" value="1"/>
</dbReference>
<evidence type="ECO:0000256" key="1">
    <source>
        <dbReference type="ARBA" id="ARBA00001974"/>
    </source>
</evidence>
<feature type="domain" description="FAD/NAD(P)-binding" evidence="9">
    <location>
        <begin position="6"/>
        <end position="293"/>
    </location>
</feature>